<feature type="region of interest" description="Disordered" evidence="1">
    <location>
        <begin position="1"/>
        <end position="26"/>
    </location>
</feature>
<reference evidence="2" key="1">
    <citation type="submission" date="2023-03" db="UniProtKB">
        <authorList>
            <consortium name="EnsemblPlants"/>
        </authorList>
    </citation>
    <scope>IDENTIFICATION</scope>
</reference>
<dbReference type="Gramene" id="MELO3C010606.2.1">
    <property type="protein sequence ID" value="MELO3C010606.2.1"/>
    <property type="gene ID" value="MELO3C010606.2"/>
</dbReference>
<organism evidence="2">
    <name type="scientific">Cucumis melo</name>
    <name type="common">Muskmelon</name>
    <dbReference type="NCBI Taxonomy" id="3656"/>
    <lineage>
        <taxon>Eukaryota</taxon>
        <taxon>Viridiplantae</taxon>
        <taxon>Streptophyta</taxon>
        <taxon>Embryophyta</taxon>
        <taxon>Tracheophyta</taxon>
        <taxon>Spermatophyta</taxon>
        <taxon>Magnoliopsida</taxon>
        <taxon>eudicotyledons</taxon>
        <taxon>Gunneridae</taxon>
        <taxon>Pentapetalae</taxon>
        <taxon>rosids</taxon>
        <taxon>fabids</taxon>
        <taxon>Cucurbitales</taxon>
        <taxon>Cucurbitaceae</taxon>
        <taxon>Benincaseae</taxon>
        <taxon>Cucumis</taxon>
    </lineage>
</organism>
<dbReference type="AlphaFoldDB" id="A0A9I9CZA9"/>
<sequence>MAKQYAKEKHERTANKKHERFQQHKVKQSLQQWQMLPPAIQTLLSDDVNAS</sequence>
<feature type="compositionally biased region" description="Basic and acidic residues" evidence="1">
    <location>
        <begin position="1"/>
        <end position="22"/>
    </location>
</feature>
<protein>
    <submittedName>
        <fullName evidence="2">Uncharacterized protein</fullName>
    </submittedName>
</protein>
<evidence type="ECO:0000313" key="2">
    <source>
        <dbReference type="EnsemblPlants" id="MELO3C010606.2.1"/>
    </source>
</evidence>
<evidence type="ECO:0000256" key="1">
    <source>
        <dbReference type="SAM" id="MobiDB-lite"/>
    </source>
</evidence>
<proteinExistence type="predicted"/>
<name>A0A9I9CZA9_CUCME</name>
<dbReference type="EnsemblPlants" id="MELO3C010606.2.1">
    <property type="protein sequence ID" value="MELO3C010606.2.1"/>
    <property type="gene ID" value="MELO3C010606.2"/>
</dbReference>
<accession>A0A9I9CZA9</accession>